<dbReference type="SUPFAM" id="SSF48403">
    <property type="entry name" value="Ankyrin repeat"/>
    <property type="match status" value="1"/>
</dbReference>
<dbReference type="PROSITE" id="PS50088">
    <property type="entry name" value="ANK_REPEAT"/>
    <property type="match status" value="1"/>
</dbReference>
<dbReference type="PANTHER" id="PTHR24121">
    <property type="entry name" value="NO MECHANORECEPTOR POTENTIAL C, ISOFORM D-RELATED"/>
    <property type="match status" value="1"/>
</dbReference>
<dbReference type="PANTHER" id="PTHR24121:SF22">
    <property type="entry name" value="PROTEIN ACCELERATED CELL DEATH 6-LIKE"/>
    <property type="match status" value="1"/>
</dbReference>
<proteinExistence type="predicted"/>
<dbReference type="EMBL" id="KK198763">
    <property type="protein sequence ID" value="KCW46876.1"/>
    <property type="molecule type" value="Genomic_DNA"/>
</dbReference>
<organism evidence="2">
    <name type="scientific">Eucalyptus grandis</name>
    <name type="common">Flooded gum</name>
    <dbReference type="NCBI Taxonomy" id="71139"/>
    <lineage>
        <taxon>Eukaryota</taxon>
        <taxon>Viridiplantae</taxon>
        <taxon>Streptophyta</taxon>
        <taxon>Embryophyta</taxon>
        <taxon>Tracheophyta</taxon>
        <taxon>Spermatophyta</taxon>
        <taxon>Magnoliopsida</taxon>
        <taxon>eudicotyledons</taxon>
        <taxon>Gunneridae</taxon>
        <taxon>Pentapetalae</taxon>
        <taxon>rosids</taxon>
        <taxon>malvids</taxon>
        <taxon>Myrtales</taxon>
        <taxon>Myrtaceae</taxon>
        <taxon>Myrtoideae</taxon>
        <taxon>Eucalypteae</taxon>
        <taxon>Eucalyptus</taxon>
    </lineage>
</organism>
<dbReference type="OMA" id="MENVSKW"/>
<evidence type="ECO:0000256" key="1">
    <source>
        <dbReference type="PROSITE-ProRule" id="PRU00023"/>
    </source>
</evidence>
<keyword evidence="1" id="KW-0040">ANK repeat</keyword>
<dbReference type="SMART" id="SM00248">
    <property type="entry name" value="ANK"/>
    <property type="match status" value="3"/>
</dbReference>
<dbReference type="Gramene" id="KCW46876">
    <property type="protein sequence ID" value="KCW46876"/>
    <property type="gene ID" value="EUGRSUZ_K00693"/>
</dbReference>
<name>A0A058ZZL8_EUCGR</name>
<gene>
    <name evidence="2" type="ORF">EUGRSUZ_K00693</name>
</gene>
<dbReference type="AlphaFoldDB" id="A0A058ZZL8"/>
<dbReference type="InterPro" id="IPR036770">
    <property type="entry name" value="Ankyrin_rpt-contain_sf"/>
</dbReference>
<protein>
    <submittedName>
        <fullName evidence="2">Uncharacterized protein</fullName>
    </submittedName>
</protein>
<dbReference type="PROSITE" id="PS50297">
    <property type="entry name" value="ANK_REP_REGION"/>
    <property type="match status" value="1"/>
</dbReference>
<dbReference type="Gene3D" id="1.25.40.20">
    <property type="entry name" value="Ankyrin repeat-containing domain"/>
    <property type="match status" value="1"/>
</dbReference>
<dbReference type="STRING" id="71139.A0A058ZZL8"/>
<sequence length="230" mass="25761">MFISAIEELPNQTDPSAIFNFLGLWSGSLLHIAAAANKDDILRLLLDHVSDHLIAAHNEWGDTPLHMAAKAGGSRAATMLICRARDLPNVEGNNRILRMKNKHGNTALHEAVFNGHLNMVRLLLREDLEPVYWKNVAEKSPLYLALDTNNSTIHEVLFSLLLEPSKIEGMPPVHGAVVRRDYGLVAKIVRWNKKLFAMTYSGGHNLFHLGAYIEWSPVFDILLPEIEYVA</sequence>
<evidence type="ECO:0000313" key="2">
    <source>
        <dbReference type="EMBL" id="KCW46876.1"/>
    </source>
</evidence>
<dbReference type="InterPro" id="IPR002110">
    <property type="entry name" value="Ankyrin_rpt"/>
</dbReference>
<dbReference type="Pfam" id="PF12796">
    <property type="entry name" value="Ank_2"/>
    <property type="match status" value="1"/>
</dbReference>
<feature type="repeat" description="ANK" evidence="1">
    <location>
        <begin position="103"/>
        <end position="125"/>
    </location>
</feature>
<dbReference type="InParanoid" id="A0A058ZZL8"/>
<reference evidence="2" key="1">
    <citation type="submission" date="2013-07" db="EMBL/GenBank/DDBJ databases">
        <title>The genome of Eucalyptus grandis.</title>
        <authorList>
            <person name="Schmutz J."/>
            <person name="Hayes R."/>
            <person name="Myburg A."/>
            <person name="Tuskan G."/>
            <person name="Grattapaglia D."/>
            <person name="Rokhsar D.S."/>
        </authorList>
    </citation>
    <scope>NUCLEOTIDE SEQUENCE</scope>
    <source>
        <tissue evidence="2">Leaf extractions</tissue>
    </source>
</reference>
<accession>A0A058ZZL8</accession>